<gene>
    <name evidence="1" type="ORF">DERYTH_LOCUS28518</name>
</gene>
<dbReference type="OrthoDB" id="193931at2759"/>
<reference evidence="1" key="1">
    <citation type="submission" date="2021-06" db="EMBL/GenBank/DDBJ databases">
        <authorList>
            <person name="Kallberg Y."/>
            <person name="Tangrot J."/>
            <person name="Rosling A."/>
        </authorList>
    </citation>
    <scope>NUCLEOTIDE SEQUENCE</scope>
    <source>
        <strain evidence="1">MA453B</strain>
    </source>
</reference>
<dbReference type="EMBL" id="CAJVPY010071610">
    <property type="protein sequence ID" value="CAG8828573.1"/>
    <property type="molecule type" value="Genomic_DNA"/>
</dbReference>
<comment type="caution">
    <text evidence="1">The sequence shown here is derived from an EMBL/GenBank/DDBJ whole genome shotgun (WGS) entry which is preliminary data.</text>
</comment>
<keyword evidence="2" id="KW-1185">Reference proteome</keyword>
<organism evidence="1 2">
    <name type="scientific">Dentiscutata erythropus</name>
    <dbReference type="NCBI Taxonomy" id="1348616"/>
    <lineage>
        <taxon>Eukaryota</taxon>
        <taxon>Fungi</taxon>
        <taxon>Fungi incertae sedis</taxon>
        <taxon>Mucoromycota</taxon>
        <taxon>Glomeromycotina</taxon>
        <taxon>Glomeromycetes</taxon>
        <taxon>Diversisporales</taxon>
        <taxon>Gigasporaceae</taxon>
        <taxon>Dentiscutata</taxon>
    </lineage>
</organism>
<protein>
    <submittedName>
        <fullName evidence="1">9492_t:CDS:1</fullName>
    </submittedName>
</protein>
<evidence type="ECO:0000313" key="1">
    <source>
        <dbReference type="EMBL" id="CAG8828573.1"/>
    </source>
</evidence>
<dbReference type="AlphaFoldDB" id="A0A9N9KGZ5"/>
<accession>A0A9N9KGZ5</accession>
<evidence type="ECO:0000313" key="2">
    <source>
        <dbReference type="Proteomes" id="UP000789405"/>
    </source>
</evidence>
<feature type="non-terminal residue" evidence="1">
    <location>
        <position position="152"/>
    </location>
</feature>
<feature type="non-terminal residue" evidence="1">
    <location>
        <position position="1"/>
    </location>
</feature>
<proteinExistence type="predicted"/>
<dbReference type="Proteomes" id="UP000789405">
    <property type="component" value="Unassembled WGS sequence"/>
</dbReference>
<sequence>YDKPQENYLPPRNPLSLPLDPEVIHGMTGFEFGTEQEIKTRLENIIKSESYQSSIKAQHYNNYPSGSFDGRKRSSGFEYYRKKLSGSSSSIHEDKTITADPTQAVHPLISIYYLVKEKIERDRLIQQGGIPRFGSSSSLLEVNNNVHVPHIP</sequence>
<name>A0A9N9KGZ5_9GLOM</name>